<feature type="transmembrane region" description="Helical" evidence="8">
    <location>
        <begin position="799"/>
        <end position="820"/>
    </location>
</feature>
<evidence type="ECO:0000256" key="4">
    <source>
        <dbReference type="ARBA" id="ARBA00022729"/>
    </source>
</evidence>
<dbReference type="GO" id="GO:0003725">
    <property type="term" value="F:double-stranded RNA binding"/>
    <property type="evidence" value="ECO:0007669"/>
    <property type="project" value="TreeGrafter"/>
</dbReference>
<keyword evidence="5 8" id="KW-1133">Transmembrane helix</keyword>
<feature type="signal peptide" evidence="9">
    <location>
        <begin position="1"/>
        <end position="43"/>
    </location>
</feature>
<feature type="transmembrane region" description="Helical" evidence="8">
    <location>
        <begin position="586"/>
        <end position="608"/>
    </location>
</feature>
<gene>
    <name evidence="10" type="ORF">DGAL_LOCUS2209</name>
</gene>
<evidence type="ECO:0000256" key="1">
    <source>
        <dbReference type="ARBA" id="ARBA00004141"/>
    </source>
</evidence>
<dbReference type="GO" id="GO:0005764">
    <property type="term" value="C:lysosome"/>
    <property type="evidence" value="ECO:0007669"/>
    <property type="project" value="TreeGrafter"/>
</dbReference>
<comment type="caution">
    <text evidence="10">The sequence shown here is derived from an EMBL/GenBank/DDBJ whole genome shotgun (WGS) entry which is preliminary data.</text>
</comment>
<feature type="transmembrane region" description="Helical" evidence="8">
    <location>
        <begin position="710"/>
        <end position="732"/>
    </location>
</feature>
<feature type="transmembrane region" description="Helical" evidence="8">
    <location>
        <begin position="548"/>
        <end position="565"/>
    </location>
</feature>
<dbReference type="PANTHER" id="PTHR12185:SF14">
    <property type="entry name" value="CHOLESTEROL UPTAKE PROTEIN 1"/>
    <property type="match status" value="1"/>
</dbReference>
<reference evidence="10" key="1">
    <citation type="submission" date="2021-11" db="EMBL/GenBank/DDBJ databases">
        <authorList>
            <person name="Schell T."/>
        </authorList>
    </citation>
    <scope>NUCLEOTIDE SEQUENCE</scope>
    <source>
        <strain evidence="10">M5</strain>
    </source>
</reference>
<keyword evidence="3 8" id="KW-0812">Transmembrane</keyword>
<dbReference type="PANTHER" id="PTHR12185">
    <property type="entry name" value="SID1 TRANSMEMBRANE FAMILY MEMEBER"/>
    <property type="match status" value="1"/>
</dbReference>
<dbReference type="EMBL" id="CAKKLH010000030">
    <property type="protein sequence ID" value="CAH0100036.1"/>
    <property type="molecule type" value="Genomic_DNA"/>
</dbReference>
<evidence type="ECO:0000256" key="9">
    <source>
        <dbReference type="SAM" id="SignalP"/>
    </source>
</evidence>
<accession>A0A8J2VZT9</accession>
<feature type="transmembrane region" description="Helical" evidence="8">
    <location>
        <begin position="678"/>
        <end position="698"/>
    </location>
</feature>
<evidence type="ECO:0008006" key="12">
    <source>
        <dbReference type="Google" id="ProtNLM"/>
    </source>
</evidence>
<keyword evidence="4 9" id="KW-0732">Signal</keyword>
<keyword evidence="6 8" id="KW-0472">Membrane</keyword>
<evidence type="ECO:0000256" key="7">
    <source>
        <dbReference type="ARBA" id="ARBA00023180"/>
    </source>
</evidence>
<name>A0A8J2VZT9_9CRUS</name>
<comment type="similarity">
    <text evidence="2">Belongs to the SID1 family.</text>
</comment>
<comment type="subcellular location">
    <subcellularLocation>
        <location evidence="1">Membrane</location>
        <topology evidence="1">Multi-pass membrane protein</topology>
    </subcellularLocation>
</comment>
<keyword evidence="7" id="KW-0325">Glycoprotein</keyword>
<feature type="transmembrane region" description="Helical" evidence="8">
    <location>
        <begin position="620"/>
        <end position="639"/>
    </location>
</feature>
<dbReference type="AlphaFoldDB" id="A0A8J2VZT9"/>
<feature type="transmembrane region" description="Helical" evidence="8">
    <location>
        <begin position="832"/>
        <end position="853"/>
    </location>
</feature>
<dbReference type="GO" id="GO:0051033">
    <property type="term" value="F:RNA transmembrane transporter activity"/>
    <property type="evidence" value="ECO:0007669"/>
    <property type="project" value="TreeGrafter"/>
</dbReference>
<evidence type="ECO:0000313" key="10">
    <source>
        <dbReference type="EMBL" id="CAH0100036.1"/>
    </source>
</evidence>
<evidence type="ECO:0000313" key="11">
    <source>
        <dbReference type="Proteomes" id="UP000789390"/>
    </source>
</evidence>
<evidence type="ECO:0000256" key="6">
    <source>
        <dbReference type="ARBA" id="ARBA00023136"/>
    </source>
</evidence>
<evidence type="ECO:0000256" key="2">
    <source>
        <dbReference type="ARBA" id="ARBA00006618"/>
    </source>
</evidence>
<keyword evidence="11" id="KW-1185">Reference proteome</keyword>
<proteinExistence type="inferred from homology"/>
<dbReference type="InterPro" id="IPR025958">
    <property type="entry name" value="SID1_TM_fam"/>
</dbReference>
<feature type="transmembrane region" description="Helical" evidence="8">
    <location>
        <begin position="473"/>
        <end position="493"/>
    </location>
</feature>
<feature type="chain" id="PRO_5035191304" description="SID1 transmembrane family member 1" evidence="9">
    <location>
        <begin position="44"/>
        <end position="918"/>
    </location>
</feature>
<evidence type="ECO:0000256" key="5">
    <source>
        <dbReference type="ARBA" id="ARBA00022989"/>
    </source>
</evidence>
<organism evidence="10 11">
    <name type="scientific">Daphnia galeata</name>
    <dbReference type="NCBI Taxonomy" id="27404"/>
    <lineage>
        <taxon>Eukaryota</taxon>
        <taxon>Metazoa</taxon>
        <taxon>Ecdysozoa</taxon>
        <taxon>Arthropoda</taxon>
        <taxon>Crustacea</taxon>
        <taxon>Branchiopoda</taxon>
        <taxon>Diplostraca</taxon>
        <taxon>Cladocera</taxon>
        <taxon>Anomopoda</taxon>
        <taxon>Daphniidae</taxon>
        <taxon>Daphnia</taxon>
    </lineage>
</organism>
<dbReference type="GO" id="GO:0005886">
    <property type="term" value="C:plasma membrane"/>
    <property type="evidence" value="ECO:0007669"/>
    <property type="project" value="TreeGrafter"/>
</dbReference>
<dbReference type="Proteomes" id="UP000789390">
    <property type="component" value="Unassembled WGS sequence"/>
</dbReference>
<dbReference type="Pfam" id="PF13965">
    <property type="entry name" value="SID-1_RNA_chan"/>
    <property type="match status" value="1"/>
</dbReference>
<evidence type="ECO:0000256" key="3">
    <source>
        <dbReference type="ARBA" id="ARBA00022692"/>
    </source>
</evidence>
<sequence length="918" mass="106682">MSIHYLNRIRPNRRFTLQKQNVLLCLLIVHILLIQPDTPGVLASENDDPLTIKDKWSKTINWTETKPQSSNAMTCLSFDDDTRENNCIQVIQASFSQIYYKTFNHSLEYRLIYSYSDFNTNFAVSVESSEANVEHPILFVVRQQKAVTSWELPYVIESSPGYQLGYNTFRRTLCPEPTTWMGSINQIVVDISTSSRSNVTFSLKMSVDSLLYVRLEEERRMWVTPSQNRIFKFTFPTSASQVAVTSKSPDDICLTVSVQSPQCPVFDTIYNVEYEGFRQTMTGQSTIIVQRNQYPEGFYLVYIVNTNDEKCVNSRIPAPFRANRTKEVTFTIQETVSVHEFRQVIFIGTMGVYAGFIALVIATCFLVEWRRKRSKQARREWEVTVNTYNKSELQPISEEQESQISSETIKTENGDAEFKCHVETTSQDADDVFSDTTTRPTRQQNKLSSKRWRRVSEMTKHQPDFYNKKSKRYVSELTIISFFYLVPVGQLVWNYKDGKAIKMLFLFFYDDDYEQMMVTTGDQDMCYYNFACAYPYHLLIDFSDFNHFFSNIGYVVLGTIFLLITKRRDYIHTMQMRKNATGEQRGIPPHYGLSYSMGFGLIVEGILSSCYHLCPTRMNYQFDTSFMYVLAVLCTLKLYHARHADINVKSHMAYIVLALLVLLGAGTAAFTSQFYFKLGFTVVHLIACVALAIDVYYMGHWKLGKVPFEIKYCCTTILLLLFTILLIVSLHWSDKETMVEHVNTCWKSRPLYLERLTLVVVGKVRLTNNNNNNRRQSIVCNVTFAVTQLVIDSVDFNTHLLAVFMINLFVYSVFYVIMKMHKREWAFVTNRIYPFLFLLAALAFWLTGSYFFLKKAAKWEKSPAESRMLNQECLVANVYDTHDLWHFLSSTGLFFFFMFLLTLDDDIESKSRRDIPVF</sequence>
<evidence type="ECO:0000256" key="8">
    <source>
        <dbReference type="SAM" id="Phobius"/>
    </source>
</evidence>
<feature type="transmembrane region" description="Helical" evidence="8">
    <location>
        <begin position="651"/>
        <end position="672"/>
    </location>
</feature>
<feature type="transmembrane region" description="Helical" evidence="8">
    <location>
        <begin position="884"/>
        <end position="903"/>
    </location>
</feature>
<protein>
    <recommendedName>
        <fullName evidence="12">SID1 transmembrane family member 1</fullName>
    </recommendedName>
</protein>
<feature type="transmembrane region" description="Helical" evidence="8">
    <location>
        <begin position="344"/>
        <end position="369"/>
    </location>
</feature>
<dbReference type="OrthoDB" id="416618at2759"/>